<gene>
    <name evidence="1" type="ORF">IHE45_19G063600</name>
</gene>
<keyword evidence="2" id="KW-1185">Reference proteome</keyword>
<reference evidence="2" key="1">
    <citation type="journal article" date="2022" name="Nat. Commun.">
        <title>Chromosome evolution and the genetic basis of agronomically important traits in greater yam.</title>
        <authorList>
            <person name="Bredeson J.V."/>
            <person name="Lyons J.B."/>
            <person name="Oniyinde I.O."/>
            <person name="Okereke N.R."/>
            <person name="Kolade O."/>
            <person name="Nnabue I."/>
            <person name="Nwadili C.O."/>
            <person name="Hribova E."/>
            <person name="Parker M."/>
            <person name="Nwogha J."/>
            <person name="Shu S."/>
            <person name="Carlson J."/>
            <person name="Kariba R."/>
            <person name="Muthemba S."/>
            <person name="Knop K."/>
            <person name="Barton G.J."/>
            <person name="Sherwood A.V."/>
            <person name="Lopez-Montes A."/>
            <person name="Asiedu R."/>
            <person name="Jamnadass R."/>
            <person name="Muchugi A."/>
            <person name="Goodstein D."/>
            <person name="Egesi C.N."/>
            <person name="Featherston J."/>
            <person name="Asfaw A."/>
            <person name="Simpson G.G."/>
            <person name="Dolezel J."/>
            <person name="Hendre P.S."/>
            <person name="Van Deynze A."/>
            <person name="Kumar P.L."/>
            <person name="Obidiegwu J.E."/>
            <person name="Bhattacharjee R."/>
            <person name="Rokhsar D.S."/>
        </authorList>
    </citation>
    <scope>NUCLEOTIDE SEQUENCE [LARGE SCALE GENOMIC DNA]</scope>
    <source>
        <strain evidence="2">cv. TDa95/00328</strain>
    </source>
</reference>
<dbReference type="Proteomes" id="UP000827976">
    <property type="component" value="Chromosome 19"/>
</dbReference>
<accession>A0ACB7TYT8</accession>
<dbReference type="EMBL" id="CM037029">
    <property type="protein sequence ID" value="KAH7653162.1"/>
    <property type="molecule type" value="Genomic_DNA"/>
</dbReference>
<proteinExistence type="predicted"/>
<sequence length="739" mass="84455">MASRGGSSRGKSIVGSVSTPIPTEESNPFEDSESPFQQSVPVNAPSQTGQANNSTETTLKSNIFKIHFTKVCNNNDGIVTHGKCNYCGSEFKHCKGGGYGTFNRHMEKKHPDKLGHSRSQSQIRFTTDEGTGTHSSLFTFSQAKYRDKIAETISVERLPFSFAERCQVQECINETLQPACKKVSRRTIQRTIFKQYKNGREQLCEYFRTVNSSISLCSDVWTDVFHENSFMGITAHWVDDKWNIQKRVLAFRVFNESHTAENIYRLIRGVIEDFGLMFKIFSISFDNASANTASIRPLEEFLRPSCGGKYFHIRCVCHVLNLCVQTGLQELKEYVLPVKEVVAYLGKNMTLMKQWARYCKAHNMRVKKFPKDVKTRWNSTYRLLSATFPYRTLLTNFVNDSLVGFHLYEYQWVIIARIIDFLSIFDTCTNLFSQVYFPTSHLFLYGVVDVAEQFWKYRSDPQLFMALIPMRIKWLLYYKDIPPIALVAFVLDPKQKLEGLQAYLEAYYKFLGFNGGQDSQPFAMSLPMSEVDTQDDEADPDGLVDVNEIVADTRNQLIELYDSYCIRYSHVVPQVAQEPIGQSSSSGGESFRQRQAKKKPRGSQYTELDLYLNTTFRFCEQINTDMTFNVLQWWQGSGNPYPILSLMVKDIVACPMSTVACEQTFSAGGNMLDTTRSQLTPQNIEIQVCTDDWKRAQVRQQEAERQSPDGSDFFYTDNMMSTPGATTANEADQDPDDDE</sequence>
<protein>
    <submittedName>
        <fullName evidence="1">Tam3-transposase (Ac family) protein</fullName>
    </submittedName>
</protein>
<organism evidence="1 2">
    <name type="scientific">Dioscorea alata</name>
    <name type="common">Purple yam</name>
    <dbReference type="NCBI Taxonomy" id="55571"/>
    <lineage>
        <taxon>Eukaryota</taxon>
        <taxon>Viridiplantae</taxon>
        <taxon>Streptophyta</taxon>
        <taxon>Embryophyta</taxon>
        <taxon>Tracheophyta</taxon>
        <taxon>Spermatophyta</taxon>
        <taxon>Magnoliopsida</taxon>
        <taxon>Liliopsida</taxon>
        <taxon>Dioscoreales</taxon>
        <taxon>Dioscoreaceae</taxon>
        <taxon>Dioscorea</taxon>
    </lineage>
</organism>
<name>A0ACB7TYT8_DIOAL</name>
<evidence type="ECO:0000313" key="1">
    <source>
        <dbReference type="EMBL" id="KAH7653162.1"/>
    </source>
</evidence>
<comment type="caution">
    <text evidence="1">The sequence shown here is derived from an EMBL/GenBank/DDBJ whole genome shotgun (WGS) entry which is preliminary data.</text>
</comment>
<evidence type="ECO:0000313" key="2">
    <source>
        <dbReference type="Proteomes" id="UP000827976"/>
    </source>
</evidence>